<dbReference type="AlphaFoldDB" id="A0AB33C435"/>
<accession>A0AB33C435</accession>
<evidence type="ECO:0000313" key="2">
    <source>
        <dbReference type="Proteomes" id="UP000192439"/>
    </source>
</evidence>
<sequence length="71" mass="8234">MATDCYDLTPLTYSDCQIRPKAIRLSKIEQNIVNSRKARQQGRSHNIDWKDLLLTVLAQQSPIFQGCYHKN</sequence>
<gene>
    <name evidence="1" type="ORF">BH695_5257</name>
</gene>
<dbReference type="Proteomes" id="UP000192439">
    <property type="component" value="Chromosome"/>
</dbReference>
<organism evidence="1 2">
    <name type="scientific">Microcystis aeruginosa PCC 7806SL</name>
    <dbReference type="NCBI Taxonomy" id="1903187"/>
    <lineage>
        <taxon>Bacteria</taxon>
        <taxon>Bacillati</taxon>
        <taxon>Cyanobacteriota</taxon>
        <taxon>Cyanophyceae</taxon>
        <taxon>Oscillatoriophycideae</taxon>
        <taxon>Chroococcales</taxon>
        <taxon>Microcystaceae</taxon>
        <taxon>Microcystis</taxon>
    </lineage>
</organism>
<keyword evidence="2" id="KW-1185">Reference proteome</keyword>
<proteinExistence type="predicted"/>
<evidence type="ECO:0000313" key="1">
    <source>
        <dbReference type="EMBL" id="ARI84536.1"/>
    </source>
</evidence>
<reference evidence="1 2" key="1">
    <citation type="journal article" date="2018" name="Harmful Algae">
        <title>The highly heterogeneous methylated genomes and diverse restriction-modification systems of bloom-forming Microcystis.</title>
        <authorList>
            <person name="Zhao L."/>
            <person name="Song Y."/>
            <person name="Li L."/>
            <person name="Gan N."/>
            <person name="Brand J.J."/>
            <person name="Song L."/>
        </authorList>
    </citation>
    <scope>NUCLEOTIDE SEQUENCE [LARGE SCALE GENOMIC DNA]</scope>
    <source>
        <strain evidence="1 2">PCC 7806SL</strain>
    </source>
</reference>
<name>A0AB33C435_MICA7</name>
<dbReference type="EMBL" id="CP020771">
    <property type="protein sequence ID" value="ARI84536.1"/>
    <property type="molecule type" value="Genomic_DNA"/>
</dbReference>
<protein>
    <submittedName>
        <fullName evidence="1">Uncharacterized protein</fullName>
    </submittedName>
</protein>